<dbReference type="AlphaFoldDB" id="A0A0U5AY79"/>
<proteinExistence type="predicted"/>
<dbReference type="OrthoDB" id="2680290at2"/>
<dbReference type="PROSITE" id="PS51257">
    <property type="entry name" value="PROKAR_LIPOPROTEIN"/>
    <property type="match status" value="1"/>
</dbReference>
<dbReference type="RefSeq" id="WP_096466440.1">
    <property type="nucleotide sequence ID" value="NZ_AP017312.1"/>
</dbReference>
<dbReference type="Proteomes" id="UP000217696">
    <property type="component" value="Chromosome"/>
</dbReference>
<dbReference type="EMBL" id="AP017312">
    <property type="protein sequence ID" value="BAU28714.1"/>
    <property type="molecule type" value="Genomic_DNA"/>
</dbReference>
<dbReference type="KEGG" id="asoc:CB4_02889"/>
<sequence>MKKISLCMVTVLLFAAFITAGCQNEPSGVGQTVLTKTETAQAAVSADEVNKNDRAFLTAFKQSLARAERIVVEYNLMLAEMEHQDEAEEALEHMKTAGREMLYLWNTIHNESHPARKDLQLIKQAYETTLMTYKKGIDLQIEGLTQSSGAKAIEGKELTKKAESELKNLKNNR</sequence>
<reference evidence="1 2" key="1">
    <citation type="submission" date="2015-12" db="EMBL/GenBank/DDBJ databases">
        <title>Genome sequence of Aneurinibacillus soli.</title>
        <authorList>
            <person name="Lee J.S."/>
            <person name="Lee K.C."/>
            <person name="Kim K.K."/>
            <person name="Lee B.W."/>
        </authorList>
    </citation>
    <scope>NUCLEOTIDE SEQUENCE [LARGE SCALE GENOMIC DNA]</scope>
    <source>
        <strain evidence="1 2">CB4</strain>
    </source>
</reference>
<organism evidence="1 2">
    <name type="scientific">Aneurinibacillus soli</name>
    <dbReference type="NCBI Taxonomy" id="1500254"/>
    <lineage>
        <taxon>Bacteria</taxon>
        <taxon>Bacillati</taxon>
        <taxon>Bacillota</taxon>
        <taxon>Bacilli</taxon>
        <taxon>Bacillales</taxon>
        <taxon>Paenibacillaceae</taxon>
        <taxon>Aneurinibacillus group</taxon>
        <taxon>Aneurinibacillus</taxon>
    </lineage>
</organism>
<protein>
    <submittedName>
        <fullName evidence="1">Uncharacterized protein</fullName>
    </submittedName>
</protein>
<name>A0A0U5AY79_9BACL</name>
<evidence type="ECO:0000313" key="1">
    <source>
        <dbReference type="EMBL" id="BAU28714.1"/>
    </source>
</evidence>
<evidence type="ECO:0000313" key="2">
    <source>
        <dbReference type="Proteomes" id="UP000217696"/>
    </source>
</evidence>
<accession>A0A0U5AY79</accession>
<gene>
    <name evidence="1" type="ORF">CB4_02889</name>
</gene>
<keyword evidence="2" id="KW-1185">Reference proteome</keyword>